<comment type="caution">
    <text evidence="2">The sequence shown here is derived from an EMBL/GenBank/DDBJ whole genome shotgun (WGS) entry which is preliminary data.</text>
</comment>
<protein>
    <recommendedName>
        <fullName evidence="1">Tyrosine-protein kinase ephrin type A/B receptor-like domain-containing protein</fullName>
    </recommendedName>
</protein>
<evidence type="ECO:0000259" key="1">
    <source>
        <dbReference type="Pfam" id="PF07699"/>
    </source>
</evidence>
<evidence type="ECO:0000313" key="3">
    <source>
        <dbReference type="Proteomes" id="UP000580250"/>
    </source>
</evidence>
<dbReference type="SUPFAM" id="SSF57184">
    <property type="entry name" value="Growth factor receptor domain"/>
    <property type="match status" value="1"/>
</dbReference>
<dbReference type="InterPro" id="IPR011641">
    <property type="entry name" value="Tyr-kin_ephrin_A/B_rcpt-like"/>
</dbReference>
<proteinExistence type="predicted"/>
<accession>A0A6V7Y8Y9</accession>
<sequence>MSHRASVRNALQILLKQLKGFNLVKKYLKNLFFRIQNCIPCPDGRITGGVSGCIYLSDCFKNCSSGYIYIWGNDKCTPCPRGQFMPYSGRLKCLACPIDRTTGSINKEECSIKCKDGEEMGQNEQCQPCSKGTFREGLMSVCQRCQIGFTTKKEGSLKFKRV</sequence>
<dbReference type="Proteomes" id="UP000580250">
    <property type="component" value="Unassembled WGS sequence"/>
</dbReference>
<dbReference type="Gene3D" id="2.10.50.10">
    <property type="entry name" value="Tumor Necrosis Factor Receptor, subunit A, domain 2"/>
    <property type="match status" value="2"/>
</dbReference>
<dbReference type="Pfam" id="PF07699">
    <property type="entry name" value="Ephrin_rec_like"/>
    <property type="match status" value="2"/>
</dbReference>
<evidence type="ECO:0000313" key="2">
    <source>
        <dbReference type="EMBL" id="CAD2207965.1"/>
    </source>
</evidence>
<dbReference type="OrthoDB" id="382013at2759"/>
<feature type="domain" description="Tyrosine-protein kinase ephrin type A/B receptor-like" evidence="1">
    <location>
        <begin position="67"/>
        <end position="110"/>
    </location>
</feature>
<feature type="domain" description="Tyrosine-protein kinase ephrin type A/B receptor-like" evidence="1">
    <location>
        <begin position="123"/>
        <end position="158"/>
    </location>
</feature>
<dbReference type="EMBL" id="CAJEWN010003549">
    <property type="protein sequence ID" value="CAD2207965.1"/>
    <property type="molecule type" value="Genomic_DNA"/>
</dbReference>
<organism evidence="2 3">
    <name type="scientific">Meloidogyne enterolobii</name>
    <name type="common">Root-knot nematode worm</name>
    <name type="synonym">Meloidogyne mayaguensis</name>
    <dbReference type="NCBI Taxonomy" id="390850"/>
    <lineage>
        <taxon>Eukaryota</taxon>
        <taxon>Metazoa</taxon>
        <taxon>Ecdysozoa</taxon>
        <taxon>Nematoda</taxon>
        <taxon>Chromadorea</taxon>
        <taxon>Rhabditida</taxon>
        <taxon>Tylenchina</taxon>
        <taxon>Tylenchomorpha</taxon>
        <taxon>Tylenchoidea</taxon>
        <taxon>Meloidogynidae</taxon>
        <taxon>Meloidogyninae</taxon>
        <taxon>Meloidogyne</taxon>
    </lineage>
</organism>
<dbReference type="InterPro" id="IPR009030">
    <property type="entry name" value="Growth_fac_rcpt_cys_sf"/>
</dbReference>
<reference evidence="2 3" key="1">
    <citation type="submission" date="2020-08" db="EMBL/GenBank/DDBJ databases">
        <authorList>
            <person name="Koutsovoulos G."/>
            <person name="Danchin GJ E."/>
        </authorList>
    </citation>
    <scope>NUCLEOTIDE SEQUENCE [LARGE SCALE GENOMIC DNA]</scope>
</reference>
<gene>
    <name evidence="2" type="ORF">MENT_LOCUS61950</name>
</gene>
<dbReference type="SMART" id="SM01411">
    <property type="entry name" value="Ephrin_rec_like"/>
    <property type="match status" value="2"/>
</dbReference>
<name>A0A6V7Y8Y9_MELEN</name>
<dbReference type="AlphaFoldDB" id="A0A6V7Y8Y9"/>